<organism evidence="1 2">
    <name type="scientific">Xylanimonas protaetiae</name>
    <dbReference type="NCBI Taxonomy" id="2509457"/>
    <lineage>
        <taxon>Bacteria</taxon>
        <taxon>Bacillati</taxon>
        <taxon>Actinomycetota</taxon>
        <taxon>Actinomycetes</taxon>
        <taxon>Micrococcales</taxon>
        <taxon>Promicromonosporaceae</taxon>
        <taxon>Xylanimonas</taxon>
    </lineage>
</organism>
<dbReference type="RefSeq" id="WP_129188062.1">
    <property type="nucleotide sequence ID" value="NZ_CP035493.1"/>
</dbReference>
<evidence type="ECO:0000313" key="2">
    <source>
        <dbReference type="Proteomes" id="UP000292118"/>
    </source>
</evidence>
<dbReference type="OrthoDB" id="5147509at2"/>
<gene>
    <name evidence="1" type="ORF">ET471_10265</name>
</gene>
<proteinExistence type="predicted"/>
<keyword evidence="2" id="KW-1185">Reference proteome</keyword>
<dbReference type="AlphaFoldDB" id="A0A4P6F4U5"/>
<dbReference type="KEGG" id="xya:ET471_10265"/>
<sequence>MSHEDQTHSPAPLPGTDVAPLHAAVEALAAALHEYVDTAAGVRAEFGAAESDEDPRILALENRVGQLNAGLFDALHDALGMHPDLTSSVWEPSDDEQDHEHDHDLPDGVERAEVFYLGFVVASPPDSADMTLDGMIDVLDEAGEDATTRFADAGYEVVEWAASRGAAPGFGDDDEDEDDE</sequence>
<dbReference type="Proteomes" id="UP000292118">
    <property type="component" value="Chromosome"/>
</dbReference>
<dbReference type="EMBL" id="CP035493">
    <property type="protein sequence ID" value="QAY70366.1"/>
    <property type="molecule type" value="Genomic_DNA"/>
</dbReference>
<evidence type="ECO:0000313" key="1">
    <source>
        <dbReference type="EMBL" id="QAY70366.1"/>
    </source>
</evidence>
<reference evidence="1 2" key="1">
    <citation type="submission" date="2019-01" db="EMBL/GenBank/DDBJ databases">
        <title>Genome sequencing of strain FW10M-9.</title>
        <authorList>
            <person name="Heo J."/>
            <person name="Kim S.-J."/>
            <person name="Kim J.-S."/>
            <person name="Hong S.-B."/>
            <person name="Kwon S.-W."/>
        </authorList>
    </citation>
    <scope>NUCLEOTIDE SEQUENCE [LARGE SCALE GENOMIC DNA]</scope>
    <source>
        <strain evidence="1 2">FW10M-9</strain>
    </source>
</reference>
<name>A0A4P6F4U5_9MICO</name>
<accession>A0A4P6F4U5</accession>
<protein>
    <submittedName>
        <fullName evidence="1">Uncharacterized protein</fullName>
    </submittedName>
</protein>